<feature type="region of interest" description="Disordered" evidence="5">
    <location>
        <begin position="443"/>
        <end position="505"/>
    </location>
</feature>
<dbReference type="GO" id="GO:0016020">
    <property type="term" value="C:membrane"/>
    <property type="evidence" value="ECO:0007669"/>
    <property type="project" value="UniProtKB-SubCell"/>
</dbReference>
<evidence type="ECO:0000256" key="2">
    <source>
        <dbReference type="ARBA" id="ARBA00022692"/>
    </source>
</evidence>
<evidence type="ECO:0000259" key="7">
    <source>
        <dbReference type="SMART" id="SM00014"/>
    </source>
</evidence>
<dbReference type="GO" id="GO:0006676">
    <property type="term" value="P:mannosyl diphosphorylinositol ceramide metabolic process"/>
    <property type="evidence" value="ECO:0007669"/>
    <property type="project" value="TreeGrafter"/>
</dbReference>
<reference evidence="10" key="4">
    <citation type="submission" date="2025-05" db="UniProtKB">
        <authorList>
            <consortium name="EnsemblFungi"/>
        </authorList>
    </citation>
    <scope>IDENTIFICATION</scope>
</reference>
<reference evidence="11" key="2">
    <citation type="journal article" date="2011" name="BMC Genomics">
        <title>Using RNA-seq to determine the transcriptional landscape and the hypoxic response of the pathogenic yeast Candida parapsilosis.</title>
        <authorList>
            <person name="Guida A."/>
            <person name="Lindstaedt C."/>
            <person name="Maguire S.L."/>
            <person name="Ding C."/>
            <person name="Higgins D.G."/>
            <person name="Corton N.J."/>
            <person name="Berriman M."/>
            <person name="Butler G."/>
        </authorList>
    </citation>
    <scope>GENOME REANNOTATION</scope>
    <source>
        <strain evidence="11">CDC 317 / ATCC MYA-4646</strain>
    </source>
</reference>
<evidence type="ECO:0000313" key="9">
    <source>
        <dbReference type="EMBL" id="CCE41270.1"/>
    </source>
</evidence>
<evidence type="ECO:0000256" key="3">
    <source>
        <dbReference type="ARBA" id="ARBA00022989"/>
    </source>
</evidence>
<feature type="compositionally biased region" description="Polar residues" evidence="5">
    <location>
        <begin position="468"/>
        <end position="489"/>
    </location>
</feature>
<dbReference type="eggNOG" id="ENOG502QPQM">
    <property type="taxonomic scope" value="Eukaryota"/>
</dbReference>
<reference evidence="9" key="3">
    <citation type="submission" date="2011-10" db="EMBL/GenBank/DDBJ databases">
        <title>Transcriptional landscape of the pathogenic yeast Candida parapsilosis.</title>
        <authorList>
            <person name="Guida A."/>
            <person name="Lindstaedt C."/>
            <person name="Maguire S.L."/>
            <person name="Ding C."/>
            <person name="Higgins D.G."/>
            <person name="Harris D."/>
            <person name="Berriman M."/>
            <person name="Butler G."/>
        </authorList>
    </citation>
    <scope>NUCLEOTIDE SEQUENCE</scope>
    <source>
        <strain evidence="9">CDC317</strain>
    </source>
</reference>
<evidence type="ECO:0000313" key="10">
    <source>
        <dbReference type="EnsemblFungi" id="CPAR2_302580-T-p1"/>
    </source>
</evidence>
<accession>G8B9H0</accession>
<dbReference type="STRING" id="578454.G8B9H0"/>
<dbReference type="Proteomes" id="UP000005221">
    <property type="component" value="Chromosome 3"/>
</dbReference>
<keyword evidence="11" id="KW-1185">Reference proteome</keyword>
<comment type="subcellular location">
    <subcellularLocation>
        <location evidence="1">Membrane</location>
        <topology evidence="1">Multi-pass membrane protein</topology>
    </subcellularLocation>
</comment>
<dbReference type="CDD" id="cd03386">
    <property type="entry name" value="PAP2_Aur1_like"/>
    <property type="match status" value="1"/>
</dbReference>
<keyword evidence="4 6" id="KW-0472">Membrane</keyword>
<name>G8B9H0_CANPC</name>
<organism evidence="9 11">
    <name type="scientific">Candida parapsilosis (strain CDC 317 / ATCC MYA-4646)</name>
    <name type="common">Yeast</name>
    <name type="synonym">Monilia parapsilosis</name>
    <dbReference type="NCBI Taxonomy" id="578454"/>
    <lineage>
        <taxon>Eukaryota</taxon>
        <taxon>Fungi</taxon>
        <taxon>Dikarya</taxon>
        <taxon>Ascomycota</taxon>
        <taxon>Saccharomycotina</taxon>
        <taxon>Pichiomycetes</taxon>
        <taxon>Debaryomycetaceae</taxon>
        <taxon>Candida/Lodderomyces clade</taxon>
        <taxon>Candida</taxon>
    </lineage>
</organism>
<feature type="transmembrane region" description="Helical" evidence="6">
    <location>
        <begin position="90"/>
        <end position="115"/>
    </location>
</feature>
<proteinExistence type="predicted"/>
<dbReference type="PANTHER" id="PTHR31310">
    <property type="match status" value="1"/>
</dbReference>
<feature type="transmembrane region" description="Helical" evidence="6">
    <location>
        <begin position="291"/>
        <end position="309"/>
    </location>
</feature>
<dbReference type="Pfam" id="PF14378">
    <property type="entry name" value="PAP2_3"/>
    <property type="match status" value="1"/>
</dbReference>
<keyword evidence="2 6" id="KW-0812">Transmembrane</keyword>
<dbReference type="SMART" id="SM00014">
    <property type="entry name" value="acidPPc"/>
    <property type="match status" value="1"/>
</dbReference>
<dbReference type="InterPro" id="IPR026841">
    <property type="entry name" value="Aur1/Ipt1"/>
</dbReference>
<dbReference type="GO" id="GO:0070916">
    <property type="term" value="C:inositol phosphoceramide synthase complex"/>
    <property type="evidence" value="ECO:0007669"/>
    <property type="project" value="EnsemblFungi"/>
</dbReference>
<evidence type="ECO:0000256" key="5">
    <source>
        <dbReference type="SAM" id="MobiDB-lite"/>
    </source>
</evidence>
<dbReference type="PANTHER" id="PTHR31310:SF11">
    <property type="entry name" value="INOSITOL PHOSPHORYLCERAMIDE SYNTHASE CATALYTIC SUBUNIT AUR1"/>
    <property type="match status" value="1"/>
</dbReference>
<dbReference type="InterPro" id="IPR052185">
    <property type="entry name" value="IPC_Synthase-Related"/>
</dbReference>
<dbReference type="GO" id="GO:0030148">
    <property type="term" value="P:sphingolipid biosynthetic process"/>
    <property type="evidence" value="ECO:0007669"/>
    <property type="project" value="EnsemblFungi"/>
</dbReference>
<feature type="transmembrane region" description="Helical" evidence="6">
    <location>
        <begin position="195"/>
        <end position="214"/>
    </location>
</feature>
<keyword evidence="3 6" id="KW-1133">Transmembrane helix</keyword>
<evidence type="ECO:0000256" key="6">
    <source>
        <dbReference type="SAM" id="Phobius"/>
    </source>
</evidence>
<feature type="compositionally biased region" description="Acidic residues" evidence="5">
    <location>
        <begin position="443"/>
        <end position="452"/>
    </location>
</feature>
<dbReference type="EMBL" id="HE605204">
    <property type="protein sequence ID" value="CCE41270.1"/>
    <property type="molecule type" value="Genomic_DNA"/>
</dbReference>
<evidence type="ECO:0000256" key="4">
    <source>
        <dbReference type="ARBA" id="ARBA00023136"/>
    </source>
</evidence>
<dbReference type="CGD" id="CAL0000154321">
    <property type="gene designation" value="CPAR2_302580"/>
</dbReference>
<protein>
    <submittedName>
        <fullName evidence="10">AcidPPc domain-containing protein</fullName>
    </submittedName>
</protein>
<feature type="domain" description="Phosphatidic acid phosphatase type 2/haloperoxidase" evidence="7">
    <location>
        <begin position="193"/>
        <end position="330"/>
    </location>
</feature>
<sequence>MSRTYNGSSSSSIFSKPRRFFNNYFLSEKSPTSTLPDLETNTSIRTSLHRLRHHKFIKGEILHYGFLSFVWLFVFTIYPASILFKIPVLLALLTIITIPATSQFFLPALPILTWLGFYFTSSKIPHSWKPAISVKVLPAMETILYGDDLSNVLATITNRGLDILGWLPYGLFHFGAPFVVAAIMFFFAPPTSLRSFAFAFGYMNLFGVIIQMMFPAAPPWYKNLYGLQPANYTMHGSPGGLGRIDELLGVDMYTTGFSNSPVIFGAFPSLHSGCCIMEVLFMCWLFPRLKVLWVFYASWLWWSTMYLTHHYFVDLTGGAVLSLVVFEFVKFKYLPKANKRCRWSYTELEYYSTTNDDPLGGNSAATRVVRGGDLENFAYSRVYPSLSQQQQLQEHPQQQQQSSSNQENIQEEVFEMGTISRSRSSPRSFVSLGSSTNVAEENFDLADEEEDIGSGSSKTPSVFEEDTQNYVVSQTTSVEDLTNNTQASAAGNGATDKSSRLGING</sequence>
<reference evidence="11" key="1">
    <citation type="journal article" date="2009" name="Nature">
        <title>Evolution of pathogenicity and sexual reproduction in eight Candida genomes.</title>
        <authorList>
            <person name="Butler G."/>
            <person name="Rasmussen M.D."/>
            <person name="Lin M.F."/>
            <person name="Santos M.A."/>
            <person name="Sakthikumar S."/>
            <person name="Munro C.A."/>
            <person name="Rheinbay E."/>
            <person name="Grabherr M."/>
            <person name="Forche A."/>
            <person name="Reedy J.L."/>
            <person name="Agrafioti I."/>
            <person name="Arnaud M.B."/>
            <person name="Bates S."/>
            <person name="Brown A.J."/>
            <person name="Brunke S."/>
            <person name="Costanzo M.C."/>
            <person name="Fitzpatrick D.A."/>
            <person name="de Groot P.W."/>
            <person name="Harris D."/>
            <person name="Hoyer L.L."/>
            <person name="Hube B."/>
            <person name="Klis F.M."/>
            <person name="Kodira C."/>
            <person name="Lennard N."/>
            <person name="Logue M.E."/>
            <person name="Martin R."/>
            <person name="Neiman A.M."/>
            <person name="Nikolaou E."/>
            <person name="Quail M.A."/>
            <person name="Quinn J."/>
            <person name="Santos M.C."/>
            <person name="Schmitzberger F.F."/>
            <person name="Sherlock G."/>
            <person name="Shah P."/>
            <person name="Silverstein K.A."/>
            <person name="Skrzypek M.S."/>
            <person name="Soll D."/>
            <person name="Staggs R."/>
            <person name="Stansfield I."/>
            <person name="Stumpf M.P."/>
            <person name="Sudbery P.E."/>
            <person name="Srikantha T."/>
            <person name="Zeng Q."/>
            <person name="Berman J."/>
            <person name="Berriman M."/>
            <person name="Heitman J."/>
            <person name="Gow N.A."/>
            <person name="Lorenz M.C."/>
            <person name="Birren B.W."/>
            <person name="Kellis M."/>
            <person name="Cuomo C.A."/>
        </authorList>
    </citation>
    <scope>NUCLEOTIDE SEQUENCE [LARGE SCALE GENOMIC DNA]</scope>
    <source>
        <strain evidence="11">CDC 317 / ATCC MYA-4646</strain>
    </source>
</reference>
<dbReference type="Gene3D" id="1.20.144.10">
    <property type="entry name" value="Phosphatidic acid phosphatase type 2/haloperoxidase"/>
    <property type="match status" value="1"/>
</dbReference>
<dbReference type="AlphaFoldDB" id="G8B9H0"/>
<gene>
    <name evidence="8 9" type="ordered locus">CPAR2_302580</name>
</gene>
<dbReference type="EnsemblFungi" id="CPAR2_302580-T">
    <property type="protein sequence ID" value="CPAR2_302580-T-p1"/>
    <property type="gene ID" value="CPAR2_302580"/>
</dbReference>
<dbReference type="OrthoDB" id="5784at2759"/>
<dbReference type="InterPro" id="IPR000326">
    <property type="entry name" value="PAP2/HPO"/>
</dbReference>
<dbReference type="VEuPathDB" id="FungiDB:CPAR2_302580"/>
<evidence type="ECO:0000256" key="1">
    <source>
        <dbReference type="ARBA" id="ARBA00004141"/>
    </source>
</evidence>
<evidence type="ECO:0000313" key="11">
    <source>
        <dbReference type="Proteomes" id="UP000005221"/>
    </source>
</evidence>
<evidence type="ECO:0000313" key="8">
    <source>
        <dbReference type="CGD" id="CAL0000154321"/>
    </source>
</evidence>
<feature type="transmembrane region" description="Helical" evidence="6">
    <location>
        <begin position="166"/>
        <end position="188"/>
    </location>
</feature>
<dbReference type="GO" id="GO:0045140">
    <property type="term" value="F:inositol phosphoceramide synthase activity"/>
    <property type="evidence" value="ECO:0007669"/>
    <property type="project" value="EnsemblFungi"/>
</dbReference>
<feature type="transmembrane region" description="Helical" evidence="6">
    <location>
        <begin position="61"/>
        <end position="84"/>
    </location>
</feature>
<feature type="transmembrane region" description="Helical" evidence="6">
    <location>
        <begin position="262"/>
        <end position="284"/>
    </location>
</feature>